<protein>
    <submittedName>
        <fullName evidence="2">Uncharacterized protein</fullName>
    </submittedName>
</protein>
<evidence type="ECO:0000313" key="2">
    <source>
        <dbReference type="EMBL" id="CAD8078924.1"/>
    </source>
</evidence>
<evidence type="ECO:0000256" key="1">
    <source>
        <dbReference type="SAM" id="MobiDB-lite"/>
    </source>
</evidence>
<sequence>MGCVGQKQNRNQQQNKFQLHRQSISISHSNRKMCIESPFVTDPKQQIQLYRSIDITKDEEFILKSDKKFISKNQESPTTTPKFNQNLQFAIGNRKNKIVI</sequence>
<keyword evidence="3" id="KW-1185">Reference proteome</keyword>
<reference evidence="2" key="1">
    <citation type="submission" date="2021-01" db="EMBL/GenBank/DDBJ databases">
        <authorList>
            <consortium name="Genoscope - CEA"/>
            <person name="William W."/>
        </authorList>
    </citation>
    <scope>NUCLEOTIDE SEQUENCE</scope>
</reference>
<accession>A0A8S1MVT4</accession>
<name>A0A8S1MVT4_PARPR</name>
<proteinExistence type="predicted"/>
<evidence type="ECO:0000313" key="3">
    <source>
        <dbReference type="Proteomes" id="UP000688137"/>
    </source>
</evidence>
<dbReference type="AlphaFoldDB" id="A0A8S1MVT4"/>
<dbReference type="Proteomes" id="UP000688137">
    <property type="component" value="Unassembled WGS sequence"/>
</dbReference>
<gene>
    <name evidence="2" type="ORF">PPRIM_AZ9-3.1.T0610034</name>
</gene>
<feature type="region of interest" description="Disordered" evidence="1">
    <location>
        <begin position="1"/>
        <end position="23"/>
    </location>
</feature>
<dbReference type="EMBL" id="CAJJDM010000062">
    <property type="protein sequence ID" value="CAD8078924.1"/>
    <property type="molecule type" value="Genomic_DNA"/>
</dbReference>
<comment type="caution">
    <text evidence="2">The sequence shown here is derived from an EMBL/GenBank/DDBJ whole genome shotgun (WGS) entry which is preliminary data.</text>
</comment>
<organism evidence="2 3">
    <name type="scientific">Paramecium primaurelia</name>
    <dbReference type="NCBI Taxonomy" id="5886"/>
    <lineage>
        <taxon>Eukaryota</taxon>
        <taxon>Sar</taxon>
        <taxon>Alveolata</taxon>
        <taxon>Ciliophora</taxon>
        <taxon>Intramacronucleata</taxon>
        <taxon>Oligohymenophorea</taxon>
        <taxon>Peniculida</taxon>
        <taxon>Parameciidae</taxon>
        <taxon>Paramecium</taxon>
    </lineage>
</organism>
<dbReference type="OMA" id="GQKQNRN"/>
<feature type="compositionally biased region" description="Low complexity" evidence="1">
    <location>
        <begin position="1"/>
        <end position="17"/>
    </location>
</feature>